<organism evidence="2 3">
    <name type="scientific">Streptomyces globisporus</name>
    <dbReference type="NCBI Taxonomy" id="1908"/>
    <lineage>
        <taxon>Bacteria</taxon>
        <taxon>Bacillati</taxon>
        <taxon>Actinomycetota</taxon>
        <taxon>Actinomycetes</taxon>
        <taxon>Kitasatosporales</taxon>
        <taxon>Streptomycetaceae</taxon>
        <taxon>Streptomyces</taxon>
    </lineage>
</organism>
<sequence>MGFAGAVGVAAEGLSGFCGVGGSDVRRWSTGMAAAAGGTAPGADGTTPVGPSAPAGLAPVGISRSGLPRAGRTASGAGLSGAERRP</sequence>
<reference evidence="2 3" key="1">
    <citation type="submission" date="2018-08" db="EMBL/GenBank/DDBJ databases">
        <title>Streptomyces globisporus 1912-4Crt, whole genome shotgun sequence.</title>
        <authorList>
            <person name="Matselyukh B."/>
        </authorList>
    </citation>
    <scope>NUCLEOTIDE SEQUENCE [LARGE SCALE GENOMIC DNA]</scope>
    <source>
        <strain evidence="2 3">1912-4Crt</strain>
    </source>
</reference>
<evidence type="ECO:0000256" key="1">
    <source>
        <dbReference type="SAM" id="MobiDB-lite"/>
    </source>
</evidence>
<feature type="region of interest" description="Disordered" evidence="1">
    <location>
        <begin position="35"/>
        <end position="86"/>
    </location>
</feature>
<accession>A0A423UPG4</accession>
<dbReference type="EMBL" id="QWFA01000434">
    <property type="protein sequence ID" value="ROV64229.1"/>
    <property type="molecule type" value="Genomic_DNA"/>
</dbReference>
<comment type="caution">
    <text evidence="2">The sequence shown here is derived from an EMBL/GenBank/DDBJ whole genome shotgun (WGS) entry which is preliminary data.</text>
</comment>
<feature type="non-terminal residue" evidence="2">
    <location>
        <position position="86"/>
    </location>
</feature>
<evidence type="ECO:0000313" key="3">
    <source>
        <dbReference type="Proteomes" id="UP000285596"/>
    </source>
</evidence>
<name>A0A423UPG4_STRGL</name>
<evidence type="ECO:0000313" key="2">
    <source>
        <dbReference type="EMBL" id="ROV64229.1"/>
    </source>
</evidence>
<protein>
    <submittedName>
        <fullName evidence="2">Uncharacterized protein</fullName>
    </submittedName>
</protein>
<gene>
    <name evidence="2" type="ORF">D3105_34175</name>
</gene>
<dbReference type="Proteomes" id="UP000285596">
    <property type="component" value="Unassembled WGS sequence"/>
</dbReference>
<proteinExistence type="predicted"/>
<dbReference type="AlphaFoldDB" id="A0A423UPG4"/>
<feature type="compositionally biased region" description="Low complexity" evidence="1">
    <location>
        <begin position="35"/>
        <end position="50"/>
    </location>
</feature>